<feature type="signal peptide" evidence="2">
    <location>
        <begin position="1"/>
        <end position="23"/>
    </location>
</feature>
<name>A0ABT9H178_9GAMM</name>
<dbReference type="Proteomes" id="UP001231616">
    <property type="component" value="Unassembled WGS sequence"/>
</dbReference>
<dbReference type="Gene3D" id="1.10.287.470">
    <property type="entry name" value="Helix hairpin bin"/>
    <property type="match status" value="1"/>
</dbReference>
<comment type="caution">
    <text evidence="6">The sequence shown here is derived from an EMBL/GenBank/DDBJ whole genome shotgun (WGS) entry which is preliminary data.</text>
</comment>
<organism evidence="6 7">
    <name type="scientific">Alkalimonas collagenimarina</name>
    <dbReference type="NCBI Taxonomy" id="400390"/>
    <lineage>
        <taxon>Bacteria</taxon>
        <taxon>Pseudomonadati</taxon>
        <taxon>Pseudomonadota</taxon>
        <taxon>Gammaproteobacteria</taxon>
        <taxon>Alkalimonas</taxon>
    </lineage>
</organism>
<dbReference type="PANTHER" id="PTHR30469">
    <property type="entry name" value="MULTIDRUG RESISTANCE PROTEIN MDTA"/>
    <property type="match status" value="1"/>
</dbReference>
<feature type="domain" description="CusB-like beta-barrel" evidence="3">
    <location>
        <begin position="201"/>
        <end position="269"/>
    </location>
</feature>
<evidence type="ECO:0000259" key="4">
    <source>
        <dbReference type="Pfam" id="PF25967"/>
    </source>
</evidence>
<feature type="domain" description="Multidrug resistance protein MdtA-like C-terminal permuted SH3" evidence="4">
    <location>
        <begin position="275"/>
        <end position="333"/>
    </location>
</feature>
<dbReference type="SUPFAM" id="SSF111369">
    <property type="entry name" value="HlyD-like secretion proteins"/>
    <property type="match status" value="1"/>
</dbReference>
<gene>
    <name evidence="6" type="ORF">Q3O60_10655</name>
</gene>
<dbReference type="InterPro" id="IPR006143">
    <property type="entry name" value="RND_pump_MFP"/>
</dbReference>
<dbReference type="Gene3D" id="2.40.50.100">
    <property type="match status" value="1"/>
</dbReference>
<dbReference type="RefSeq" id="WP_305893915.1">
    <property type="nucleotide sequence ID" value="NZ_JAUZVZ010000013.1"/>
</dbReference>
<protein>
    <submittedName>
        <fullName evidence="6">Efflux RND transporter periplasmic adaptor subunit</fullName>
    </submittedName>
</protein>
<comment type="similarity">
    <text evidence="1">Belongs to the membrane fusion protein (MFP) (TC 8.A.1) family.</text>
</comment>
<dbReference type="Gene3D" id="2.40.420.20">
    <property type="match status" value="1"/>
</dbReference>
<feature type="chain" id="PRO_5047335591" evidence="2">
    <location>
        <begin position="24"/>
        <end position="351"/>
    </location>
</feature>
<accession>A0ABT9H178</accession>
<keyword evidence="2" id="KW-0732">Signal</keyword>
<dbReference type="EMBL" id="JAUZVZ010000013">
    <property type="protein sequence ID" value="MDP4536650.1"/>
    <property type="molecule type" value="Genomic_DNA"/>
</dbReference>
<evidence type="ECO:0000256" key="1">
    <source>
        <dbReference type="ARBA" id="ARBA00009477"/>
    </source>
</evidence>
<feature type="domain" description="CzcB-like barrel-sandwich hybrid" evidence="5">
    <location>
        <begin position="65"/>
        <end position="183"/>
    </location>
</feature>
<dbReference type="Gene3D" id="2.40.30.170">
    <property type="match status" value="1"/>
</dbReference>
<dbReference type="Pfam" id="PF25954">
    <property type="entry name" value="Beta-barrel_RND_2"/>
    <property type="match status" value="1"/>
</dbReference>
<sequence>MNKLLLLAATLSSALVLTGCNQAQSSPNTTSAETIAIPVEIALARHGEISSSYRTTTTLTARAETEVISKTTGIVQRILVEEGDQVEAGQLLAVLDNERQQFLLAREQAELSRMAGEWQRMQEMYQRQLVSTEVYEKLRWQMDATKAAVDLAELAVRETEIRAPIAGVVSRRYAKTGQLINQYASQSLFHLVSNAELEAVVHLPEQQIAQAKAGQAGVLTMAGLAPVQAQLSRVAPVVDASSGTVRATLLLDNPAGQLRPGMFAQVELHFDVKPDALLLPKRALMMADNTASVFVVDAKGQVSRQTLHLGYQSETTVEVLSGLEAGAQVVVAGHAALKEQSLVQVVSTRQF</sequence>
<dbReference type="Pfam" id="PF25967">
    <property type="entry name" value="RND-MFP_C"/>
    <property type="match status" value="1"/>
</dbReference>
<proteinExistence type="inferred from homology"/>
<dbReference type="Pfam" id="PF25973">
    <property type="entry name" value="BSH_CzcB"/>
    <property type="match status" value="1"/>
</dbReference>
<keyword evidence="7" id="KW-1185">Reference proteome</keyword>
<evidence type="ECO:0000256" key="2">
    <source>
        <dbReference type="SAM" id="SignalP"/>
    </source>
</evidence>
<dbReference type="PROSITE" id="PS51257">
    <property type="entry name" value="PROKAR_LIPOPROTEIN"/>
    <property type="match status" value="1"/>
</dbReference>
<evidence type="ECO:0000259" key="5">
    <source>
        <dbReference type="Pfam" id="PF25973"/>
    </source>
</evidence>
<dbReference type="InterPro" id="IPR058647">
    <property type="entry name" value="BSH_CzcB-like"/>
</dbReference>
<evidence type="ECO:0000259" key="3">
    <source>
        <dbReference type="Pfam" id="PF25954"/>
    </source>
</evidence>
<evidence type="ECO:0000313" key="7">
    <source>
        <dbReference type="Proteomes" id="UP001231616"/>
    </source>
</evidence>
<dbReference type="InterPro" id="IPR058627">
    <property type="entry name" value="MdtA-like_C"/>
</dbReference>
<dbReference type="NCBIfam" id="TIGR01730">
    <property type="entry name" value="RND_mfp"/>
    <property type="match status" value="1"/>
</dbReference>
<reference evidence="6 7" key="1">
    <citation type="submission" date="2023-08" db="EMBL/GenBank/DDBJ databases">
        <authorList>
            <person name="Joshi A."/>
            <person name="Thite S."/>
        </authorList>
    </citation>
    <scope>NUCLEOTIDE SEQUENCE [LARGE SCALE GENOMIC DNA]</scope>
    <source>
        <strain evidence="6 7">AC40</strain>
    </source>
</reference>
<dbReference type="InterPro" id="IPR058792">
    <property type="entry name" value="Beta-barrel_RND_2"/>
</dbReference>
<dbReference type="PANTHER" id="PTHR30469:SF38">
    <property type="entry name" value="HLYD FAMILY SECRETION PROTEIN"/>
    <property type="match status" value="1"/>
</dbReference>
<evidence type="ECO:0000313" key="6">
    <source>
        <dbReference type="EMBL" id="MDP4536650.1"/>
    </source>
</evidence>